<dbReference type="EMBL" id="LC332918">
    <property type="protein sequence ID" value="BBB16655.1"/>
    <property type="molecule type" value="Genomic_DNA"/>
</dbReference>
<keyword evidence="1" id="KW-0479">Metal-binding</keyword>
<dbReference type="InterPro" id="IPR036957">
    <property type="entry name" value="Znf_PARP_sf"/>
</dbReference>
<keyword evidence="3" id="KW-0862">Zinc</keyword>
<dbReference type="Proteomes" id="UP000317522">
    <property type="component" value="Segment"/>
</dbReference>
<name>A0A2Z5UZP5_9VIRU</name>
<dbReference type="GO" id="GO:0003677">
    <property type="term" value="F:DNA binding"/>
    <property type="evidence" value="ECO:0007669"/>
    <property type="project" value="InterPro"/>
</dbReference>
<keyword evidence="2" id="KW-0863">Zinc-finger</keyword>
<evidence type="ECO:0000259" key="4">
    <source>
        <dbReference type="PROSITE" id="PS50064"/>
    </source>
</evidence>
<dbReference type="PROSITE" id="PS50064">
    <property type="entry name" value="ZF_PARP_2"/>
    <property type="match status" value="1"/>
</dbReference>
<proteinExistence type="predicted"/>
<feature type="domain" description="PARP-type" evidence="4">
    <location>
        <begin position="57"/>
        <end position="101"/>
    </location>
</feature>
<organism evidence="5">
    <name type="scientific">Heliothis virescens ascovirus 3j</name>
    <dbReference type="NCBI Taxonomy" id="1561067"/>
    <lineage>
        <taxon>Viruses</taxon>
        <taxon>Varidnaviria</taxon>
        <taxon>Bamfordvirae</taxon>
        <taxon>Nucleocytoviricota</taxon>
        <taxon>Megaviricetes</taxon>
        <taxon>Pimascovirales</taxon>
        <taxon>Pimascovirales incertae sedis</taxon>
        <taxon>Ascoviridae</taxon>
        <taxon>Ascovirus</taxon>
    </lineage>
</organism>
<accession>A0A2Z5UZP5</accession>
<dbReference type="SUPFAM" id="SSF57716">
    <property type="entry name" value="Glucocorticoid receptor-like (DNA-binding domain)"/>
    <property type="match status" value="1"/>
</dbReference>
<dbReference type="Gene3D" id="3.30.1740.10">
    <property type="entry name" value="Zinc finger, PARP-type"/>
    <property type="match status" value="1"/>
</dbReference>
<sequence length="111" mass="12936">MPRKTRLVMLFNTSNVIVKIMNTTKQCNACHMHILKYTQGVCVFLMFWCNSKIPIKWYHLDCFLSKHIPSADDPGADLFTNWFSINAHDRQEIRDICTAMKQPELSTVTEL</sequence>
<evidence type="ECO:0000256" key="3">
    <source>
        <dbReference type="ARBA" id="ARBA00022833"/>
    </source>
</evidence>
<protein>
    <recommendedName>
        <fullName evidence="4">PARP-type domain-containing protein</fullName>
    </recommendedName>
</protein>
<evidence type="ECO:0000313" key="5">
    <source>
        <dbReference type="EMBL" id="BBB16655.1"/>
    </source>
</evidence>
<dbReference type="GO" id="GO:0008270">
    <property type="term" value="F:zinc ion binding"/>
    <property type="evidence" value="ECO:0007669"/>
    <property type="project" value="UniProtKB-KW"/>
</dbReference>
<dbReference type="InterPro" id="IPR001510">
    <property type="entry name" value="Znf_PARP"/>
</dbReference>
<evidence type="ECO:0000256" key="1">
    <source>
        <dbReference type="ARBA" id="ARBA00022723"/>
    </source>
</evidence>
<reference evidence="5" key="1">
    <citation type="submission" date="2017-10" db="EMBL/GenBank/DDBJ databases">
        <title>Ascovirus isolated from Spodoptera litura (Noctuidae: Lepidoptera) transmitted by generalist endoparasitoid Meteorus pulchricornis (Braconidae: Hymenoptera).</title>
        <authorList>
            <person name="Arai E."/>
            <person name="Ishii K."/>
            <person name="Ishii H."/>
            <person name="Kunimi Y."/>
            <person name="Inoue M.N."/>
            <person name="Makiyama N."/>
            <person name="Sagawa S."/>
            <person name="Nakai M."/>
        </authorList>
    </citation>
    <scope>NUCLEOTIDE SEQUENCE [LARGE SCALE GENOMIC DNA]</scope>
    <source>
        <strain evidence="5">ENT01</strain>
    </source>
</reference>
<evidence type="ECO:0000256" key="2">
    <source>
        <dbReference type="ARBA" id="ARBA00022771"/>
    </source>
</evidence>